<sequence>MITTAHEQPLFSHVPGLCAGKQDIEVNQEIKVTETSPEKKTTPAERSFKVLAPRFVLRPDCVSSTYPAPSGSAPVETLAHVVLNDSRLPWERGFDTKPSRRQDAAADEDGKTRNQIPWLAVLTFEADELLLTPQQLKGDNERKSIFAATSRFASRDGVEQTGTLSVKLDLSDFVNLDKSQVVTPYESIDGESQPVGELVFIKPELFNHLFTKLDKNGRPAPGQTHCSVSRYQYLSHVRLISTEGMADAGEDDTATNREFSVVISHRTGPPGRTHPASLVSHLVSVEGVDEMSWPADPSKLVALPSLHSWTHTCLPEGSLKLDDTLMHLGQTQAMLRAPEASNFDIASTSPIIAETAKRLQDGYTLVRWHPITGETTAAFTRGPFVPKKVDPVFPRETLSNTGTSLEIFDKTLGMMDLTYSLAWQLGRTLALADQSFTTAIGRVRKEILQKSNDRTRRALMLPTETSVMERTHVIGRLDELVSQLAELPTTADVERASISMTPRWQRPPKPTGEAADHNVAAKAEDILEAELRHAAFRIGSSVDHKSPRIPDDDDPEYGPPYDEHNTAASADWMAVLNFVLDLLYLIKVPFHYLVTDKSHLPPESLRFFHIDPNWTEVLVDGALGLGNHIDSDGDRVRAAMKEAIMRYREHINPDLGYKPPVPTYGFLMRSAVVNEFPDLVVSTGPKVNPDRQPLIVRHEILSPGVLLVLMTEDPGMAKPEFLTFARPPQQQCFTAAQSLTRQEIRLAYKSMRSAADHEDHTLHDPITLPSWRRGDRYDDPDPAQRRPCPYVWGTTPEQDDLRILNVEHLAQHLYTTIKERTQESFEETTPTSTMFGIQLNEPGFQLRIKFPDAILPPPRA</sequence>
<protein>
    <submittedName>
        <fullName evidence="2">Uncharacterized protein</fullName>
    </submittedName>
</protein>
<reference evidence="2" key="1">
    <citation type="submission" date="2023-02" db="EMBL/GenBank/DDBJ databases">
        <authorList>
            <person name="Palmer J.M."/>
        </authorList>
    </citation>
    <scope>NUCLEOTIDE SEQUENCE</scope>
    <source>
        <strain evidence="2">FW57</strain>
    </source>
</reference>
<feature type="region of interest" description="Disordered" evidence="1">
    <location>
        <begin position="92"/>
        <end position="111"/>
    </location>
</feature>
<accession>A0AAD4EUK3</accession>
<evidence type="ECO:0000313" key="3">
    <source>
        <dbReference type="Proteomes" id="UP001197093"/>
    </source>
</evidence>
<evidence type="ECO:0000256" key="1">
    <source>
        <dbReference type="SAM" id="MobiDB-lite"/>
    </source>
</evidence>
<gene>
    <name evidence="2" type="ORF">NEMBOFW57_007485</name>
</gene>
<evidence type="ECO:0000313" key="2">
    <source>
        <dbReference type="EMBL" id="KAG7287966.1"/>
    </source>
</evidence>
<feature type="compositionally biased region" description="Basic and acidic residues" evidence="1">
    <location>
        <begin position="772"/>
        <end position="784"/>
    </location>
</feature>
<dbReference type="Proteomes" id="UP001197093">
    <property type="component" value="Unassembled WGS sequence"/>
</dbReference>
<feature type="region of interest" description="Disordered" evidence="1">
    <location>
        <begin position="542"/>
        <end position="563"/>
    </location>
</feature>
<feature type="region of interest" description="Disordered" evidence="1">
    <location>
        <begin position="757"/>
        <end position="790"/>
    </location>
</feature>
<keyword evidence="3" id="KW-1185">Reference proteome</keyword>
<organism evidence="2 3">
    <name type="scientific">Staphylotrichum longicolle</name>
    <dbReference type="NCBI Taxonomy" id="669026"/>
    <lineage>
        <taxon>Eukaryota</taxon>
        <taxon>Fungi</taxon>
        <taxon>Dikarya</taxon>
        <taxon>Ascomycota</taxon>
        <taxon>Pezizomycotina</taxon>
        <taxon>Sordariomycetes</taxon>
        <taxon>Sordariomycetidae</taxon>
        <taxon>Sordariales</taxon>
        <taxon>Chaetomiaceae</taxon>
        <taxon>Staphylotrichum</taxon>
    </lineage>
</organism>
<name>A0AAD4EUK3_9PEZI</name>
<dbReference type="EMBL" id="JAHCVI010000003">
    <property type="protein sequence ID" value="KAG7287966.1"/>
    <property type="molecule type" value="Genomic_DNA"/>
</dbReference>
<proteinExistence type="predicted"/>
<comment type="caution">
    <text evidence="2">The sequence shown here is derived from an EMBL/GenBank/DDBJ whole genome shotgun (WGS) entry which is preliminary data.</text>
</comment>
<dbReference type="AlphaFoldDB" id="A0AAD4EUK3"/>